<dbReference type="RefSeq" id="WP_305928920.1">
    <property type="nucleotide sequence ID" value="NZ_JAVAIL010000001.1"/>
</dbReference>
<dbReference type="PANTHER" id="PTHR42850">
    <property type="entry name" value="METALLOPHOSPHOESTERASE"/>
    <property type="match status" value="1"/>
</dbReference>
<accession>A0ABT9H658</accession>
<dbReference type="Pfam" id="PF00149">
    <property type="entry name" value="Metallophos"/>
    <property type="match status" value="1"/>
</dbReference>
<evidence type="ECO:0000259" key="1">
    <source>
        <dbReference type="Pfam" id="PF00149"/>
    </source>
</evidence>
<dbReference type="PANTHER" id="PTHR42850:SF4">
    <property type="entry name" value="ZINC-DEPENDENT ENDOPOLYPHOSPHATASE"/>
    <property type="match status" value="1"/>
</dbReference>
<comment type="caution">
    <text evidence="2">The sequence shown here is derived from an EMBL/GenBank/DDBJ whole genome shotgun (WGS) entry which is preliminary data.</text>
</comment>
<keyword evidence="3" id="KW-1185">Reference proteome</keyword>
<dbReference type="Proteomes" id="UP001235664">
    <property type="component" value="Unassembled WGS sequence"/>
</dbReference>
<evidence type="ECO:0000313" key="2">
    <source>
        <dbReference type="EMBL" id="MDP4538803.1"/>
    </source>
</evidence>
<proteinExistence type="predicted"/>
<protein>
    <submittedName>
        <fullName evidence="2">Metallophosphoesterase family protein</fullName>
        <ecNumber evidence="2">3.1.-.-</ecNumber>
    </submittedName>
</protein>
<dbReference type="InterPro" id="IPR029052">
    <property type="entry name" value="Metallo-depent_PP-like"/>
</dbReference>
<dbReference type="InterPro" id="IPR050126">
    <property type="entry name" value="Ap4A_hydrolase"/>
</dbReference>
<keyword evidence="2" id="KW-0378">Hydrolase</keyword>
<feature type="domain" description="Calcineurin-like phosphoesterase" evidence="1">
    <location>
        <begin position="26"/>
        <end position="213"/>
    </location>
</feature>
<dbReference type="EC" id="3.1.-.-" evidence="2"/>
<organism evidence="2 3">
    <name type="scientific">Qipengyuania benthica</name>
    <dbReference type="NCBI Taxonomy" id="3067651"/>
    <lineage>
        <taxon>Bacteria</taxon>
        <taxon>Pseudomonadati</taxon>
        <taxon>Pseudomonadota</taxon>
        <taxon>Alphaproteobacteria</taxon>
        <taxon>Sphingomonadales</taxon>
        <taxon>Erythrobacteraceae</taxon>
        <taxon>Qipengyuania</taxon>
    </lineage>
</organism>
<dbReference type="GO" id="GO:0016787">
    <property type="term" value="F:hydrolase activity"/>
    <property type="evidence" value="ECO:0007669"/>
    <property type="project" value="UniProtKB-KW"/>
</dbReference>
<dbReference type="EMBL" id="JAVAIL010000001">
    <property type="protein sequence ID" value="MDP4538803.1"/>
    <property type="molecule type" value="Genomic_DNA"/>
</dbReference>
<dbReference type="CDD" id="cd00144">
    <property type="entry name" value="MPP_PPP_family"/>
    <property type="match status" value="1"/>
</dbReference>
<dbReference type="Gene3D" id="3.60.21.10">
    <property type="match status" value="1"/>
</dbReference>
<dbReference type="InterPro" id="IPR004843">
    <property type="entry name" value="Calcineurin-like_PHP"/>
</dbReference>
<sequence>MLNSIRQIFRRASAPAKLATVPEGERYYVVGDVHGRLDLFDALRRAIETHDGASPASRSTVVLLGDLVDRGPQSAGVIAAAREWQSRRPLRCLAGNHEEMFLDSFEDKDVLRHFLKHGGRETIMSYGISRKDLDALTLGELQDELVRLIPQDDRAFLQSLDEMVIAGDYVFVHAGVDPSRPIEDQSRNDLLWIRERFLRHVDPLSHVVVHGHTIFEDVEDRGHRIGIDTGAFRTGVLTALVLEGAERRYIQAVDADGTITIRHTGGIS</sequence>
<name>A0ABT9H658_9SPHN</name>
<dbReference type="SUPFAM" id="SSF56300">
    <property type="entry name" value="Metallo-dependent phosphatases"/>
    <property type="match status" value="1"/>
</dbReference>
<reference evidence="2 3" key="1">
    <citation type="submission" date="2023-08" db="EMBL/GenBank/DDBJ databases">
        <title>genomic of DY56.</title>
        <authorList>
            <person name="Wang Y."/>
        </authorList>
    </citation>
    <scope>NUCLEOTIDE SEQUENCE [LARGE SCALE GENOMIC DNA]</scope>
    <source>
        <strain evidence="2 3">DY56-A-20</strain>
    </source>
</reference>
<evidence type="ECO:0000313" key="3">
    <source>
        <dbReference type="Proteomes" id="UP001235664"/>
    </source>
</evidence>
<gene>
    <name evidence="2" type="ORF">Q9K01_04100</name>
</gene>